<dbReference type="EMBL" id="CP122539">
    <property type="protein sequence ID" value="WGH75660.1"/>
    <property type="molecule type" value="Genomic_DNA"/>
</dbReference>
<dbReference type="Gene3D" id="1.20.120.450">
    <property type="entry name" value="dinb family like domain"/>
    <property type="match status" value="1"/>
</dbReference>
<dbReference type="SUPFAM" id="SSF109854">
    <property type="entry name" value="DinB/YfiT-like putative metalloenzymes"/>
    <property type="match status" value="1"/>
</dbReference>
<keyword evidence="2" id="KW-1185">Reference proteome</keyword>
<dbReference type="RefSeq" id="WP_279651534.1">
    <property type="nucleotide sequence ID" value="NZ_CP122539.1"/>
</dbReference>
<gene>
    <name evidence="1" type="ORF">P8625_00415</name>
</gene>
<accession>A0ABY8L652</accession>
<sequence length="167" mass="19878">MTKNRAYRSNGAIGALLDEYEKSIAEFKEVIKEVSSKELIQVVDNETKDEDCKSIQTIITHVIRAGYTYVIEIRRWLGEDIKYKEKEKLHSILEYNEALDKMFAYNEQLFEDYPNIKLEELDPDKKVHVRWGQKYDVEQLFEHAIVHILRHRRQIELFKTKLVDSNS</sequence>
<protein>
    <submittedName>
        <fullName evidence="1">DinB family protein</fullName>
    </submittedName>
</protein>
<dbReference type="Proteomes" id="UP001232001">
    <property type="component" value="Chromosome"/>
</dbReference>
<name>A0ABY8L652_9FLAO</name>
<evidence type="ECO:0000313" key="1">
    <source>
        <dbReference type="EMBL" id="WGH75660.1"/>
    </source>
</evidence>
<evidence type="ECO:0000313" key="2">
    <source>
        <dbReference type="Proteomes" id="UP001232001"/>
    </source>
</evidence>
<reference evidence="1 2" key="1">
    <citation type="submission" date="2023-04" db="EMBL/GenBank/DDBJ databases">
        <title>Tenacibaculum tangerinum sp. nov., isolated from sea tidal flat of South Korea.</title>
        <authorList>
            <person name="Lee S.H."/>
            <person name="Kim J.-J."/>
        </authorList>
    </citation>
    <scope>NUCLEOTIDE SEQUENCE [LARGE SCALE GENOMIC DNA]</scope>
    <source>
        <strain evidence="1 2">GRR-S3-23</strain>
    </source>
</reference>
<organism evidence="1 2">
    <name type="scientific">Tenacibaculum tangerinum</name>
    <dbReference type="NCBI Taxonomy" id="3038772"/>
    <lineage>
        <taxon>Bacteria</taxon>
        <taxon>Pseudomonadati</taxon>
        <taxon>Bacteroidota</taxon>
        <taxon>Flavobacteriia</taxon>
        <taxon>Flavobacteriales</taxon>
        <taxon>Flavobacteriaceae</taxon>
        <taxon>Tenacibaculum</taxon>
    </lineage>
</organism>
<proteinExistence type="predicted"/>
<dbReference type="InterPro" id="IPR034660">
    <property type="entry name" value="DinB/YfiT-like"/>
</dbReference>